<protein>
    <submittedName>
        <fullName evidence="13">TonB-dependent receptor</fullName>
    </submittedName>
</protein>
<dbReference type="EMBL" id="CP012543">
    <property type="protein sequence ID" value="QCD46377.1"/>
    <property type="molecule type" value="Genomic_DNA"/>
</dbReference>
<organism evidence="13 14">
    <name type="scientific">Campylobacter rectus</name>
    <name type="common">Wolinella recta</name>
    <dbReference type="NCBI Taxonomy" id="203"/>
    <lineage>
        <taxon>Bacteria</taxon>
        <taxon>Pseudomonadati</taxon>
        <taxon>Campylobacterota</taxon>
        <taxon>Epsilonproteobacteria</taxon>
        <taxon>Campylobacterales</taxon>
        <taxon>Campylobacteraceae</taxon>
        <taxon>Campylobacter</taxon>
    </lineage>
</organism>
<evidence type="ECO:0000256" key="10">
    <source>
        <dbReference type="SAM" id="SignalP"/>
    </source>
</evidence>
<sequence>MKFKISVAVCAVLALFAAQANAAETVRLQAVEVNSIGDNISESGIDEGILNKKVASGPLADKKVFDMPYQVNTISKEVLDNQGVQAFDEAVKYFPSAQLQYRGGGEMGRPQTRGFQGSVVGNVLWDGFYAVSTTAIPMTMFESLQVQNGLAGSLYGGQSPAGIFSYSRKRPMADYNAVWGDYISRGNLGIGLDTSDKFEKVGYRGVFYYTAGEREPKHSRTSRRLASVALDFYPTDDLTFETNFSYYKHTMGGYYNSARITSRNGIAMGNIPDVSSVIASIGKERFMRTITASGKFKYAPTDAWYFEGGYQWQKAIRSRSGDSVFTVPSAFLKAQADFNTGSVKHNFATALNGYKWSSGKGRSLLTDMKNISIVDDIAFGESWNVILSASNTWFKKNGYKKDGVSWAGSVVYKITPDLNVYFTYADSLQDGTSKFYDPSVYRPTHPLYGQTISFKPYRSEQYELGVKARVAEFDLSAAVFQITRPTYYEVDGIFGEQGEQRNRGLELTSGGKLTSNLSAYGGVTFLDPKMNKSAKSSVEGKTMIGEPKVQANVLFDFVVPNTEKLAFTTNFHYTGKRYVDELNTKSVDGYFTMDLGARYTTKAWLGKETTIRFNVNNVFDKKYWVGMFPGSLDGEVKNSGTNLFRSYDRTFMLSAQVKF</sequence>
<dbReference type="Pfam" id="PF07715">
    <property type="entry name" value="Plug"/>
    <property type="match status" value="1"/>
</dbReference>
<feature type="domain" description="TonB-dependent receptor plug" evidence="12">
    <location>
        <begin position="64"/>
        <end position="163"/>
    </location>
</feature>
<dbReference type="PANTHER" id="PTHR32552">
    <property type="entry name" value="FERRICHROME IRON RECEPTOR-RELATED"/>
    <property type="match status" value="1"/>
</dbReference>
<dbReference type="RefSeq" id="WP_002944479.1">
    <property type="nucleotide sequence ID" value="NZ_CP012543.1"/>
</dbReference>
<keyword evidence="5 9" id="KW-0798">TonB box</keyword>
<dbReference type="Proteomes" id="UP000502377">
    <property type="component" value="Chromosome"/>
</dbReference>
<keyword evidence="13" id="KW-0675">Receptor</keyword>
<dbReference type="Pfam" id="PF00593">
    <property type="entry name" value="TonB_dep_Rec_b-barrel"/>
    <property type="match status" value="1"/>
</dbReference>
<dbReference type="CDD" id="cd01347">
    <property type="entry name" value="ligand_gated_channel"/>
    <property type="match status" value="1"/>
</dbReference>
<evidence type="ECO:0000256" key="2">
    <source>
        <dbReference type="ARBA" id="ARBA00022448"/>
    </source>
</evidence>
<comment type="similarity">
    <text evidence="8 9">Belongs to the TonB-dependent receptor family.</text>
</comment>
<evidence type="ECO:0000256" key="4">
    <source>
        <dbReference type="ARBA" id="ARBA00022692"/>
    </source>
</evidence>
<evidence type="ECO:0000256" key="9">
    <source>
        <dbReference type="RuleBase" id="RU003357"/>
    </source>
</evidence>
<evidence type="ECO:0000313" key="14">
    <source>
        <dbReference type="Proteomes" id="UP000502377"/>
    </source>
</evidence>
<dbReference type="KEGG" id="crx:CRECT_0692"/>
<evidence type="ECO:0000256" key="7">
    <source>
        <dbReference type="ARBA" id="ARBA00023237"/>
    </source>
</evidence>
<dbReference type="InterPro" id="IPR036942">
    <property type="entry name" value="Beta-barrel_TonB_sf"/>
</dbReference>
<keyword evidence="6 8" id="KW-0472">Membrane</keyword>
<keyword evidence="2 8" id="KW-0813">Transport</keyword>
<feature type="signal peptide" evidence="10">
    <location>
        <begin position="1"/>
        <end position="22"/>
    </location>
</feature>
<evidence type="ECO:0000313" key="13">
    <source>
        <dbReference type="EMBL" id="QCD46377.1"/>
    </source>
</evidence>
<dbReference type="PROSITE" id="PS52016">
    <property type="entry name" value="TONB_DEPENDENT_REC_3"/>
    <property type="match status" value="1"/>
</dbReference>
<evidence type="ECO:0000259" key="11">
    <source>
        <dbReference type="Pfam" id="PF00593"/>
    </source>
</evidence>
<gene>
    <name evidence="13" type="ORF">CRECT_0692</name>
</gene>
<dbReference type="InterPro" id="IPR000531">
    <property type="entry name" value="Beta-barrel_TonB"/>
</dbReference>
<evidence type="ECO:0000256" key="8">
    <source>
        <dbReference type="PROSITE-ProRule" id="PRU01360"/>
    </source>
</evidence>
<dbReference type="InterPro" id="IPR037066">
    <property type="entry name" value="Plug_dom_sf"/>
</dbReference>
<feature type="chain" id="PRO_5026178894" evidence="10">
    <location>
        <begin position="23"/>
        <end position="659"/>
    </location>
</feature>
<evidence type="ECO:0000256" key="6">
    <source>
        <dbReference type="ARBA" id="ARBA00023136"/>
    </source>
</evidence>
<dbReference type="Gene3D" id="2.170.130.10">
    <property type="entry name" value="TonB-dependent receptor, plug domain"/>
    <property type="match status" value="1"/>
</dbReference>
<reference evidence="13 14" key="1">
    <citation type="submission" date="2016-07" db="EMBL/GenBank/DDBJ databases">
        <title>Comparative genomics of the Campylobacter concisus group.</title>
        <authorList>
            <person name="Miller W.G."/>
            <person name="Yee E."/>
            <person name="Chapman M.H."/>
            <person name="Huynh S."/>
            <person name="Bono J.L."/>
            <person name="On S.L.W."/>
            <person name="StLeger J."/>
            <person name="Foster G."/>
            <person name="Parker C.T."/>
        </authorList>
    </citation>
    <scope>NUCLEOTIDE SEQUENCE [LARGE SCALE GENOMIC DNA]</scope>
    <source>
        <strain evidence="13 14">ATCC 33238</strain>
    </source>
</reference>
<proteinExistence type="inferred from homology"/>
<dbReference type="AlphaFoldDB" id="A0A6G5QLB3"/>
<keyword evidence="10" id="KW-0732">Signal</keyword>
<evidence type="ECO:0000256" key="1">
    <source>
        <dbReference type="ARBA" id="ARBA00004571"/>
    </source>
</evidence>
<dbReference type="PANTHER" id="PTHR32552:SF82">
    <property type="entry name" value="FCUA PROTEIN"/>
    <property type="match status" value="1"/>
</dbReference>
<dbReference type="GO" id="GO:0009279">
    <property type="term" value="C:cell outer membrane"/>
    <property type="evidence" value="ECO:0007669"/>
    <property type="project" value="UniProtKB-SubCell"/>
</dbReference>
<keyword evidence="4 8" id="KW-0812">Transmembrane</keyword>
<dbReference type="SUPFAM" id="SSF56935">
    <property type="entry name" value="Porins"/>
    <property type="match status" value="1"/>
</dbReference>
<keyword evidence="7 8" id="KW-0998">Cell outer membrane</keyword>
<evidence type="ECO:0000256" key="3">
    <source>
        <dbReference type="ARBA" id="ARBA00022452"/>
    </source>
</evidence>
<keyword evidence="3 8" id="KW-1134">Transmembrane beta strand</keyword>
<evidence type="ECO:0000259" key="12">
    <source>
        <dbReference type="Pfam" id="PF07715"/>
    </source>
</evidence>
<evidence type="ECO:0000256" key="5">
    <source>
        <dbReference type="ARBA" id="ARBA00023077"/>
    </source>
</evidence>
<dbReference type="Gene3D" id="2.40.170.20">
    <property type="entry name" value="TonB-dependent receptor, beta-barrel domain"/>
    <property type="match status" value="1"/>
</dbReference>
<dbReference type="GO" id="GO:0015344">
    <property type="term" value="F:siderophore uptake transmembrane transporter activity"/>
    <property type="evidence" value="ECO:0007669"/>
    <property type="project" value="TreeGrafter"/>
</dbReference>
<name>A0A6G5QLB3_CAMRE</name>
<accession>A0A6G5QLB3</accession>
<dbReference type="InterPro" id="IPR039426">
    <property type="entry name" value="TonB-dep_rcpt-like"/>
</dbReference>
<comment type="subcellular location">
    <subcellularLocation>
        <location evidence="1 8">Cell outer membrane</location>
        <topology evidence="1 8">Multi-pass membrane protein</topology>
    </subcellularLocation>
</comment>
<dbReference type="InterPro" id="IPR012910">
    <property type="entry name" value="Plug_dom"/>
</dbReference>
<feature type="domain" description="TonB-dependent receptor-like beta-barrel" evidence="11">
    <location>
        <begin position="173"/>
        <end position="618"/>
    </location>
</feature>